<keyword evidence="5" id="KW-1185">Reference proteome</keyword>
<evidence type="ECO:0000256" key="2">
    <source>
        <dbReference type="ARBA" id="ARBA00022490"/>
    </source>
</evidence>
<dbReference type="Proteomes" id="UP001317870">
    <property type="component" value="Chromosome"/>
</dbReference>
<dbReference type="Pfam" id="PF00313">
    <property type="entry name" value="CSD"/>
    <property type="match status" value="1"/>
</dbReference>
<dbReference type="PANTHER" id="PTHR46109">
    <property type="entry name" value="PROTEIN LIN-28"/>
    <property type="match status" value="1"/>
</dbReference>
<dbReference type="RefSeq" id="WP_281879564.1">
    <property type="nucleotide sequence ID" value="NZ_AP026976.1"/>
</dbReference>
<dbReference type="Gene3D" id="2.40.50.140">
    <property type="entry name" value="Nucleic acid-binding proteins"/>
    <property type="match status" value="1"/>
</dbReference>
<dbReference type="PANTHER" id="PTHR46109:SF1">
    <property type="entry name" value="PROTEIN LIN-28 HOMOLOG"/>
    <property type="match status" value="1"/>
</dbReference>
<comment type="subcellular location">
    <subcellularLocation>
        <location evidence="1">Cytoplasm</location>
    </subcellularLocation>
</comment>
<sequence>MTSRPHHCAAADFWRRGTVVWFNIEKGFGFLQPADDPTQVFVEYTSIEMTGYKSLYAGQPVLFTATMRKRGPEATAVRPLLPDARPRPR</sequence>
<proteinExistence type="predicted"/>
<dbReference type="PRINTS" id="PR00050">
    <property type="entry name" value="COLDSHOCK"/>
</dbReference>
<evidence type="ECO:0000313" key="4">
    <source>
        <dbReference type="EMBL" id="BDT99424.1"/>
    </source>
</evidence>
<evidence type="ECO:0000313" key="5">
    <source>
        <dbReference type="Proteomes" id="UP001317870"/>
    </source>
</evidence>
<evidence type="ECO:0000256" key="1">
    <source>
        <dbReference type="ARBA" id="ARBA00004496"/>
    </source>
</evidence>
<dbReference type="InterPro" id="IPR012340">
    <property type="entry name" value="NA-bd_OB-fold"/>
</dbReference>
<dbReference type="InterPro" id="IPR011129">
    <property type="entry name" value="CSD"/>
</dbReference>
<dbReference type="CDD" id="cd04458">
    <property type="entry name" value="CSP_CDS"/>
    <property type="match status" value="1"/>
</dbReference>
<evidence type="ECO:0000259" key="3">
    <source>
        <dbReference type="PROSITE" id="PS51857"/>
    </source>
</evidence>
<dbReference type="InterPro" id="IPR002059">
    <property type="entry name" value="CSP_DNA-bd"/>
</dbReference>
<gene>
    <name evidence="4" type="ORF">IFM12276_24530</name>
</gene>
<reference evidence="4 5" key="1">
    <citation type="submission" date="2022-11" db="EMBL/GenBank/DDBJ databases">
        <title>Genome Sequencing of Nocardia sp. ON39_IFM12276 and assembly.</title>
        <authorList>
            <person name="Shimojima M."/>
            <person name="Toyokawa M."/>
            <person name="Uesaka K."/>
        </authorList>
    </citation>
    <scope>NUCLEOTIDE SEQUENCE [LARGE SCALE GENOMIC DNA]</scope>
    <source>
        <strain evidence="4 5">IFM 12276</strain>
    </source>
</reference>
<name>A0ABM8CWU7_9NOCA</name>
<dbReference type="SMART" id="SM00357">
    <property type="entry name" value="CSP"/>
    <property type="match status" value="1"/>
</dbReference>
<organism evidence="4 5">
    <name type="scientific">Nocardia sputorum</name>
    <dbReference type="NCBI Taxonomy" id="2984338"/>
    <lineage>
        <taxon>Bacteria</taxon>
        <taxon>Bacillati</taxon>
        <taxon>Actinomycetota</taxon>
        <taxon>Actinomycetes</taxon>
        <taxon>Mycobacteriales</taxon>
        <taxon>Nocardiaceae</taxon>
        <taxon>Nocardia</taxon>
    </lineage>
</organism>
<dbReference type="InterPro" id="IPR051373">
    <property type="entry name" value="Lin-28_RNA-binding"/>
</dbReference>
<dbReference type="SUPFAM" id="SSF50249">
    <property type="entry name" value="Nucleic acid-binding proteins"/>
    <property type="match status" value="1"/>
</dbReference>
<dbReference type="EMBL" id="AP026978">
    <property type="protein sequence ID" value="BDT99424.1"/>
    <property type="molecule type" value="Genomic_DNA"/>
</dbReference>
<keyword evidence="2" id="KW-0963">Cytoplasm</keyword>
<accession>A0ABM8CWU7</accession>
<dbReference type="PROSITE" id="PS51857">
    <property type="entry name" value="CSD_2"/>
    <property type="match status" value="1"/>
</dbReference>
<protein>
    <recommendedName>
        <fullName evidence="3">CSD domain-containing protein</fullName>
    </recommendedName>
</protein>
<feature type="domain" description="CSD" evidence="3">
    <location>
        <begin position="14"/>
        <end position="79"/>
    </location>
</feature>